<name>A0A9X2BAW5_9SPHI</name>
<evidence type="ECO:0000313" key="2">
    <source>
        <dbReference type="Proteomes" id="UP001139450"/>
    </source>
</evidence>
<comment type="caution">
    <text evidence="1">The sequence shown here is derived from an EMBL/GenBank/DDBJ whole genome shotgun (WGS) entry which is preliminary data.</text>
</comment>
<gene>
    <name evidence="1" type="ORF">MUY27_19080</name>
</gene>
<dbReference type="Proteomes" id="UP001139450">
    <property type="component" value="Unassembled WGS sequence"/>
</dbReference>
<evidence type="ECO:0000313" key="1">
    <source>
        <dbReference type="EMBL" id="MCJ8211831.1"/>
    </source>
</evidence>
<protein>
    <submittedName>
        <fullName evidence="1">ATP-binding protein</fullName>
    </submittedName>
</protein>
<sequence length="172" mass="19543">MGLVNVSYEIRTSEKMSFTMLEDMLTLIKNNVSGHKHIDDVIFKSKYILTEMLTNAIKHDHGSSRIKIEIANNILRFVKTDTGKPLTLPKAGDINGNATIVTADTMHILYTNKQAEKIFFYCKENVDAIVMNHRLPEHFGLLIITKAADEFFYAYNAEEQCNTFSASIYLSD</sequence>
<proteinExistence type="predicted"/>
<dbReference type="RefSeq" id="WP_245132803.1">
    <property type="nucleotide sequence ID" value="NZ_JALJEJ010000013.1"/>
</dbReference>
<dbReference type="AlphaFoldDB" id="A0A9X2BAW5"/>
<reference evidence="1" key="1">
    <citation type="submission" date="2022-04" db="EMBL/GenBank/DDBJ databases">
        <title>Mucilaginibacter sp. RS28 isolated from freshwater.</title>
        <authorList>
            <person name="Ko S.-R."/>
        </authorList>
    </citation>
    <scope>NUCLEOTIDE SEQUENCE</scope>
    <source>
        <strain evidence="1">RS28</strain>
    </source>
</reference>
<dbReference type="EMBL" id="JALJEJ010000013">
    <property type="protein sequence ID" value="MCJ8211831.1"/>
    <property type="molecule type" value="Genomic_DNA"/>
</dbReference>
<keyword evidence="2" id="KW-1185">Reference proteome</keyword>
<keyword evidence="1" id="KW-0067">ATP-binding</keyword>
<accession>A0A9X2BAW5</accession>
<organism evidence="1 2">
    <name type="scientific">Mucilaginibacter straminoryzae</name>
    <dbReference type="NCBI Taxonomy" id="2932774"/>
    <lineage>
        <taxon>Bacteria</taxon>
        <taxon>Pseudomonadati</taxon>
        <taxon>Bacteroidota</taxon>
        <taxon>Sphingobacteriia</taxon>
        <taxon>Sphingobacteriales</taxon>
        <taxon>Sphingobacteriaceae</taxon>
        <taxon>Mucilaginibacter</taxon>
    </lineage>
</organism>
<dbReference type="GO" id="GO:0005524">
    <property type="term" value="F:ATP binding"/>
    <property type="evidence" value="ECO:0007669"/>
    <property type="project" value="UniProtKB-KW"/>
</dbReference>
<keyword evidence="1" id="KW-0547">Nucleotide-binding</keyword>